<dbReference type="Proteomes" id="UP000642070">
    <property type="component" value="Unassembled WGS sequence"/>
</dbReference>
<accession>A0A917THI0</accession>
<evidence type="ECO:0000313" key="1">
    <source>
        <dbReference type="EMBL" id="GGM23592.1"/>
    </source>
</evidence>
<dbReference type="AlphaFoldDB" id="A0A917THI0"/>
<reference evidence="1" key="2">
    <citation type="submission" date="2020-09" db="EMBL/GenBank/DDBJ databases">
        <authorList>
            <person name="Sun Q."/>
            <person name="Ohkuma M."/>
        </authorList>
    </citation>
    <scope>NUCLEOTIDE SEQUENCE</scope>
    <source>
        <strain evidence="1">JCM 19831</strain>
    </source>
</reference>
<sequence length="343" mass="37545">MADGARLVGQSGSTYELSVSMPNDADGFFGRQCPACRRLFRMQGDDYDALPDDLQLWCVYCGHHDDRADFRTEQQDARAMRAVDDVGEQIVDQLLDRALGGRTRRRPRSSSGGRAGLRLSITVTARRPAFRPKPLPAIQEEQLIRIRQCQSGGCGVRYAVFGEHRFCPVCGPLPAAVVARDALAAETTRLDALAQLPTEAAAALREQGGLTRLWVDTIENLVGVVETLAKTTFFALVTDAAQRVQGKGNVFQRLDDTATLFVDAGHPDLRDTVGVAVWQRLQQVWAARHVFTHNDGVVDARYLTRVPSSTARAGQRLTITEADCRQAIADTERLCAALATIGV</sequence>
<name>A0A917THI0_9ACTN</name>
<proteinExistence type="predicted"/>
<protein>
    <submittedName>
        <fullName evidence="1">Uncharacterized protein</fullName>
    </submittedName>
</protein>
<comment type="caution">
    <text evidence="1">The sequence shown here is derived from an EMBL/GenBank/DDBJ whole genome shotgun (WGS) entry which is preliminary data.</text>
</comment>
<dbReference type="EMBL" id="BMPI01000010">
    <property type="protein sequence ID" value="GGM23592.1"/>
    <property type="molecule type" value="Genomic_DNA"/>
</dbReference>
<evidence type="ECO:0000313" key="2">
    <source>
        <dbReference type="Proteomes" id="UP000642070"/>
    </source>
</evidence>
<organism evidence="1 2">
    <name type="scientific">Dactylosporangium sucinum</name>
    <dbReference type="NCBI Taxonomy" id="1424081"/>
    <lineage>
        <taxon>Bacteria</taxon>
        <taxon>Bacillati</taxon>
        <taxon>Actinomycetota</taxon>
        <taxon>Actinomycetes</taxon>
        <taxon>Micromonosporales</taxon>
        <taxon>Micromonosporaceae</taxon>
        <taxon>Dactylosporangium</taxon>
    </lineage>
</organism>
<keyword evidence="2" id="KW-1185">Reference proteome</keyword>
<gene>
    <name evidence="1" type="ORF">GCM10007977_025970</name>
</gene>
<reference evidence="1" key="1">
    <citation type="journal article" date="2014" name="Int. J. Syst. Evol. Microbiol.">
        <title>Complete genome sequence of Corynebacterium casei LMG S-19264T (=DSM 44701T), isolated from a smear-ripened cheese.</title>
        <authorList>
            <consortium name="US DOE Joint Genome Institute (JGI-PGF)"/>
            <person name="Walter F."/>
            <person name="Albersmeier A."/>
            <person name="Kalinowski J."/>
            <person name="Ruckert C."/>
        </authorList>
    </citation>
    <scope>NUCLEOTIDE SEQUENCE</scope>
    <source>
        <strain evidence="1">JCM 19831</strain>
    </source>
</reference>